<evidence type="ECO:0000313" key="1">
    <source>
        <dbReference type="EMBL" id="ATL29223.1"/>
    </source>
</evidence>
<keyword evidence="2" id="KW-1185">Reference proteome</keyword>
<gene>
    <name evidence="1" type="ORF">KY5_4205</name>
</gene>
<accession>A0A291QCN4</accession>
<protein>
    <submittedName>
        <fullName evidence="1">Uncharacterized protein</fullName>
    </submittedName>
</protein>
<dbReference type="EMBL" id="CP022685">
    <property type="protein sequence ID" value="ATL29223.1"/>
    <property type="molecule type" value="Genomic_DNA"/>
</dbReference>
<evidence type="ECO:0000313" key="2">
    <source>
        <dbReference type="Proteomes" id="UP000221011"/>
    </source>
</evidence>
<dbReference type="RefSeq" id="WP_098243760.1">
    <property type="nucleotide sequence ID" value="NZ_CP022685.1"/>
</dbReference>
<dbReference type="KEGG" id="sfk:KY5_4205"/>
<sequence>MRSEDISTWIETRAASTSTVELAAAFDAYLCTLPWAGQGIDWSEVSRRSLELDGVSDDEAVRWARATPMGTHDHVLVIDSATEPGVICTFDDAVRDFELLSNRPELYMCGLDLSTGSPEPEPVFEHFIERRSFMTLNAKL</sequence>
<dbReference type="AlphaFoldDB" id="A0A291QCN4"/>
<name>A0A291QCN4_9ACTN</name>
<organism evidence="1 2">
    <name type="scientific">Streptomyces formicae</name>
    <dbReference type="NCBI Taxonomy" id="1616117"/>
    <lineage>
        <taxon>Bacteria</taxon>
        <taxon>Bacillati</taxon>
        <taxon>Actinomycetota</taxon>
        <taxon>Actinomycetes</taxon>
        <taxon>Kitasatosporales</taxon>
        <taxon>Streptomycetaceae</taxon>
        <taxon>Streptomyces</taxon>
    </lineage>
</organism>
<proteinExistence type="predicted"/>
<reference evidence="1 2" key="1">
    <citation type="submission" date="2017-08" db="EMBL/GenBank/DDBJ databases">
        <title>Complete Genome Sequence of Streptomyces formicae KY5, the formicamycin producer.</title>
        <authorList>
            <person name="Holmes N.A."/>
            <person name="Devine R."/>
            <person name="Qin Z."/>
            <person name="Seipke R.F."/>
            <person name="Wilkinson B."/>
            <person name="Hutchings M.I."/>
        </authorList>
    </citation>
    <scope>NUCLEOTIDE SEQUENCE [LARGE SCALE GENOMIC DNA]</scope>
    <source>
        <strain evidence="1 2">KY5</strain>
    </source>
</reference>
<dbReference type="Proteomes" id="UP000221011">
    <property type="component" value="Chromosome"/>
</dbReference>